<dbReference type="Pfam" id="PF17802">
    <property type="entry name" value="SpaA"/>
    <property type="match status" value="1"/>
</dbReference>
<dbReference type="InterPro" id="IPR041033">
    <property type="entry name" value="SpaA_PFL_dom_1"/>
</dbReference>
<feature type="transmembrane region" description="Helical" evidence="1">
    <location>
        <begin position="435"/>
        <end position="453"/>
    </location>
</feature>
<keyword evidence="1" id="KW-0812">Transmembrane</keyword>
<dbReference type="Gene3D" id="2.60.40.10">
    <property type="entry name" value="Immunoglobulins"/>
    <property type="match status" value="2"/>
</dbReference>
<sequence length="467" mass="52387">MKRKIWLILFLLPMLVLAFPKTSLAQSEAMIQFRLHKLIGTNEQSENIGILNNEQGINGASFAVYDVTNAFYQLREKGFDLEEAQQIIARQGTPAGDFIMEKITRTVDNEEGVAVFDLPEKEQEKDKVYLFVETSEGLPDSDPTQNMVVVLPIYDEKGQKQTTVHLYPKTTQPSSSLVFEKKLAEKVDNFSIGDTIRYSLKLQLPDRLSNEETCVISDHADQELAFLPATLEVLVAGEKMQEFTVHNQENGFSLVFAKDKLASLAGQTVNIKYQMQLKKEAIADQAIYNHAILDIGEDSISQTTHIRTGGKWFQKVASNNEQQPLEGAVFLVKNQNGEYLHLIDGIYHWEKKAKDALTLTSNANGLFSVNGLKDGDYQLEEIKAPAGYVKNQSSISFTVKSMSYAVDGKQSDPLKIGNKKKSQSLFFPKTNEQKAAYFVIGIVIVLGCISLLIKEREKNNETKNEQN</sequence>
<evidence type="ECO:0000259" key="4">
    <source>
        <dbReference type="Pfam" id="PF17802"/>
    </source>
</evidence>
<dbReference type="NCBIfam" id="NF033902">
    <property type="entry name" value="iso_D2_wall_anc"/>
    <property type="match status" value="1"/>
</dbReference>
<evidence type="ECO:0000256" key="2">
    <source>
        <dbReference type="SAM" id="SignalP"/>
    </source>
</evidence>
<evidence type="ECO:0000313" key="6">
    <source>
        <dbReference type="Proteomes" id="UP000194933"/>
    </source>
</evidence>
<feature type="chain" id="PRO_5012082918" description="Fimbrial isopeptide formation D2 domain-containing protein" evidence="2">
    <location>
        <begin position="26"/>
        <end position="467"/>
    </location>
</feature>
<dbReference type="SUPFAM" id="SSF49478">
    <property type="entry name" value="Cna protein B-type domain"/>
    <property type="match status" value="1"/>
</dbReference>
<dbReference type="STRING" id="1987383.A5844_001422"/>
<name>A0A242K0V0_9ENTE</name>
<dbReference type="InterPro" id="IPR026466">
    <property type="entry name" value="Fim_isopep_form_D2_dom"/>
</dbReference>
<reference evidence="5 6" key="1">
    <citation type="submission" date="2017-05" db="EMBL/GenBank/DDBJ databases">
        <title>The Genome Sequence of Enterococcus sp. 10A9_DIV0425.</title>
        <authorList>
            <consortium name="The Broad Institute Genomics Platform"/>
            <consortium name="The Broad Institute Genomic Center for Infectious Diseases"/>
            <person name="Earl A."/>
            <person name="Manson A."/>
            <person name="Schwartman J."/>
            <person name="Gilmore M."/>
            <person name="Abouelleil A."/>
            <person name="Cao P."/>
            <person name="Chapman S."/>
            <person name="Cusick C."/>
            <person name="Shea T."/>
            <person name="Young S."/>
            <person name="Neafsey D."/>
            <person name="Nusbaum C."/>
            <person name="Birren B."/>
        </authorList>
    </citation>
    <scope>NUCLEOTIDE SEQUENCE [LARGE SCALE GENOMIC DNA]</scope>
    <source>
        <strain evidence="5 6">10A9_DIV0425</strain>
    </source>
</reference>
<evidence type="ECO:0000313" key="5">
    <source>
        <dbReference type="EMBL" id="OTP11287.1"/>
    </source>
</evidence>
<protein>
    <recommendedName>
        <fullName evidence="7">Fimbrial isopeptide formation D2 domain-containing protein</fullName>
    </recommendedName>
</protein>
<dbReference type="Gene3D" id="2.60.40.740">
    <property type="match status" value="1"/>
</dbReference>
<feature type="domain" description="Gram-positive pilin subunit D1 N-terminal" evidence="3">
    <location>
        <begin position="50"/>
        <end position="169"/>
    </location>
</feature>
<keyword evidence="6" id="KW-1185">Reference proteome</keyword>
<keyword evidence="1" id="KW-0472">Membrane</keyword>
<keyword evidence="2" id="KW-0732">Signal</keyword>
<dbReference type="InterPro" id="IPR048052">
    <property type="entry name" value="FM1-like"/>
</dbReference>
<organism evidence="5 6">
    <name type="scientific">Candidatus Enterococcus wittei</name>
    <dbReference type="NCBI Taxonomy" id="1987383"/>
    <lineage>
        <taxon>Bacteria</taxon>
        <taxon>Bacillati</taxon>
        <taxon>Bacillota</taxon>
        <taxon>Bacilli</taxon>
        <taxon>Lactobacillales</taxon>
        <taxon>Enterococcaceae</taxon>
        <taxon>Enterococcus</taxon>
    </lineage>
</organism>
<keyword evidence="1" id="KW-1133">Transmembrane helix</keyword>
<evidence type="ECO:0000256" key="1">
    <source>
        <dbReference type="SAM" id="Phobius"/>
    </source>
</evidence>
<dbReference type="InterPro" id="IPR032364">
    <property type="entry name" value="GramPos_pilinD1_N"/>
</dbReference>
<evidence type="ECO:0008006" key="7">
    <source>
        <dbReference type="Google" id="ProtNLM"/>
    </source>
</evidence>
<dbReference type="InterPro" id="IPR013783">
    <property type="entry name" value="Ig-like_fold"/>
</dbReference>
<dbReference type="EMBL" id="NGMO01000002">
    <property type="protein sequence ID" value="OTP11287.1"/>
    <property type="molecule type" value="Genomic_DNA"/>
</dbReference>
<accession>A0A242K0V0</accession>
<feature type="domain" description="SpaA-like prealbumin fold" evidence="4">
    <location>
        <begin position="318"/>
        <end position="402"/>
    </location>
</feature>
<proteinExistence type="predicted"/>
<gene>
    <name evidence="5" type="ORF">A5844_001422</name>
</gene>
<dbReference type="Pfam" id="PF16555">
    <property type="entry name" value="GramPos_pilinD1"/>
    <property type="match status" value="1"/>
</dbReference>
<dbReference type="Proteomes" id="UP000194933">
    <property type="component" value="Unassembled WGS sequence"/>
</dbReference>
<dbReference type="RefSeq" id="WP_086284518.1">
    <property type="nucleotide sequence ID" value="NZ_NGMO01000002.1"/>
</dbReference>
<feature type="signal peptide" evidence="2">
    <location>
        <begin position="1"/>
        <end position="25"/>
    </location>
</feature>
<dbReference type="NCBIfam" id="TIGR04226">
    <property type="entry name" value="RrgB_K2N_iso_D2"/>
    <property type="match status" value="1"/>
</dbReference>
<comment type="caution">
    <text evidence="5">The sequence shown here is derived from an EMBL/GenBank/DDBJ whole genome shotgun (WGS) entry which is preliminary data.</text>
</comment>
<evidence type="ECO:0000259" key="3">
    <source>
        <dbReference type="Pfam" id="PF16555"/>
    </source>
</evidence>
<dbReference type="AlphaFoldDB" id="A0A242K0V0"/>